<accession>A0A5C3R259</accession>
<gene>
    <name evidence="1" type="ORF">BDV98DRAFT_588199</name>
</gene>
<keyword evidence="2" id="KW-1185">Reference proteome</keyword>
<sequence>MYTGRNGFAQVEHSNASDVVKHNRFLENKRFADFVLQSRGSGISIDDMEKELQQLTEDERPKDREAGKTAITRTEARIVKLQEEQVAELEKMYGMEAQDYLDEMEHRYYSRLHEPAVLDAEKHMEKLSSHADARPPQWDDQYTRLRHAQLQDMLPLYRQLARLQPRQGSTQAEPRVFFPKSSEEYKAITSKETRLRIAHFLTIHSNDSQREAMMNRFNWVYRQVDPLRQEFEKDEEFHKLVTDEYQQTASTDPRKRR</sequence>
<evidence type="ECO:0000313" key="1">
    <source>
        <dbReference type="EMBL" id="TFL07737.1"/>
    </source>
</evidence>
<dbReference type="AlphaFoldDB" id="A0A5C3R259"/>
<dbReference type="EMBL" id="ML178814">
    <property type="protein sequence ID" value="TFL07737.1"/>
    <property type="molecule type" value="Genomic_DNA"/>
</dbReference>
<protein>
    <submittedName>
        <fullName evidence="1">Uncharacterized protein</fullName>
    </submittedName>
</protein>
<name>A0A5C3R259_9AGAR</name>
<dbReference type="OrthoDB" id="3058840at2759"/>
<evidence type="ECO:0000313" key="2">
    <source>
        <dbReference type="Proteomes" id="UP000305067"/>
    </source>
</evidence>
<dbReference type="Proteomes" id="UP000305067">
    <property type="component" value="Unassembled WGS sequence"/>
</dbReference>
<reference evidence="1 2" key="1">
    <citation type="journal article" date="2019" name="Nat. Ecol. Evol.">
        <title>Megaphylogeny resolves global patterns of mushroom evolution.</title>
        <authorList>
            <person name="Varga T."/>
            <person name="Krizsan K."/>
            <person name="Foldi C."/>
            <person name="Dima B."/>
            <person name="Sanchez-Garcia M."/>
            <person name="Sanchez-Ramirez S."/>
            <person name="Szollosi G.J."/>
            <person name="Szarkandi J.G."/>
            <person name="Papp V."/>
            <person name="Albert L."/>
            <person name="Andreopoulos W."/>
            <person name="Angelini C."/>
            <person name="Antonin V."/>
            <person name="Barry K.W."/>
            <person name="Bougher N.L."/>
            <person name="Buchanan P."/>
            <person name="Buyck B."/>
            <person name="Bense V."/>
            <person name="Catcheside P."/>
            <person name="Chovatia M."/>
            <person name="Cooper J."/>
            <person name="Damon W."/>
            <person name="Desjardin D."/>
            <person name="Finy P."/>
            <person name="Geml J."/>
            <person name="Haridas S."/>
            <person name="Hughes K."/>
            <person name="Justo A."/>
            <person name="Karasinski D."/>
            <person name="Kautmanova I."/>
            <person name="Kiss B."/>
            <person name="Kocsube S."/>
            <person name="Kotiranta H."/>
            <person name="LaButti K.M."/>
            <person name="Lechner B.E."/>
            <person name="Liimatainen K."/>
            <person name="Lipzen A."/>
            <person name="Lukacs Z."/>
            <person name="Mihaltcheva S."/>
            <person name="Morgado L.N."/>
            <person name="Niskanen T."/>
            <person name="Noordeloos M.E."/>
            <person name="Ohm R.A."/>
            <person name="Ortiz-Santana B."/>
            <person name="Ovrebo C."/>
            <person name="Racz N."/>
            <person name="Riley R."/>
            <person name="Savchenko A."/>
            <person name="Shiryaev A."/>
            <person name="Soop K."/>
            <person name="Spirin V."/>
            <person name="Szebenyi C."/>
            <person name="Tomsovsky M."/>
            <person name="Tulloss R.E."/>
            <person name="Uehling J."/>
            <person name="Grigoriev I.V."/>
            <person name="Vagvolgyi C."/>
            <person name="Papp T."/>
            <person name="Martin F.M."/>
            <person name="Miettinen O."/>
            <person name="Hibbett D.S."/>
            <person name="Nagy L.G."/>
        </authorList>
    </citation>
    <scope>NUCLEOTIDE SEQUENCE [LARGE SCALE GENOMIC DNA]</scope>
    <source>
        <strain evidence="1 2">CBS 309.79</strain>
    </source>
</reference>
<organism evidence="1 2">
    <name type="scientific">Pterulicium gracile</name>
    <dbReference type="NCBI Taxonomy" id="1884261"/>
    <lineage>
        <taxon>Eukaryota</taxon>
        <taxon>Fungi</taxon>
        <taxon>Dikarya</taxon>
        <taxon>Basidiomycota</taxon>
        <taxon>Agaricomycotina</taxon>
        <taxon>Agaricomycetes</taxon>
        <taxon>Agaricomycetidae</taxon>
        <taxon>Agaricales</taxon>
        <taxon>Pleurotineae</taxon>
        <taxon>Pterulaceae</taxon>
        <taxon>Pterulicium</taxon>
    </lineage>
</organism>
<proteinExistence type="predicted"/>